<dbReference type="OrthoDB" id="10399370at2759"/>
<accession>A0A9P4PLW9</accession>
<protein>
    <submittedName>
        <fullName evidence="1">Uncharacterized protein</fullName>
    </submittedName>
</protein>
<evidence type="ECO:0000313" key="2">
    <source>
        <dbReference type="Proteomes" id="UP000799764"/>
    </source>
</evidence>
<comment type="caution">
    <text evidence="1">The sequence shown here is derived from an EMBL/GenBank/DDBJ whole genome shotgun (WGS) entry which is preliminary data.</text>
</comment>
<reference evidence="1" key="1">
    <citation type="journal article" date="2020" name="Stud. Mycol.">
        <title>101 Dothideomycetes genomes: a test case for predicting lifestyles and emergence of pathogens.</title>
        <authorList>
            <person name="Haridas S."/>
            <person name="Albert R."/>
            <person name="Binder M."/>
            <person name="Bloem J."/>
            <person name="Labutti K."/>
            <person name="Salamov A."/>
            <person name="Andreopoulos B."/>
            <person name="Baker S."/>
            <person name="Barry K."/>
            <person name="Bills G."/>
            <person name="Bluhm B."/>
            <person name="Cannon C."/>
            <person name="Castanera R."/>
            <person name="Culley D."/>
            <person name="Daum C."/>
            <person name="Ezra D."/>
            <person name="Gonzalez J."/>
            <person name="Henrissat B."/>
            <person name="Kuo A."/>
            <person name="Liang C."/>
            <person name="Lipzen A."/>
            <person name="Lutzoni F."/>
            <person name="Magnuson J."/>
            <person name="Mondo S."/>
            <person name="Nolan M."/>
            <person name="Ohm R."/>
            <person name="Pangilinan J."/>
            <person name="Park H.-J."/>
            <person name="Ramirez L."/>
            <person name="Alfaro M."/>
            <person name="Sun H."/>
            <person name="Tritt A."/>
            <person name="Yoshinaga Y."/>
            <person name="Zwiers L.-H."/>
            <person name="Turgeon B."/>
            <person name="Goodwin S."/>
            <person name="Spatafora J."/>
            <person name="Crous P."/>
            <person name="Grigoriev I."/>
        </authorList>
    </citation>
    <scope>NUCLEOTIDE SEQUENCE</scope>
    <source>
        <strain evidence="1">CBS 690.94</strain>
    </source>
</reference>
<gene>
    <name evidence="1" type="ORF">P171DRAFT_483712</name>
</gene>
<evidence type="ECO:0000313" key="1">
    <source>
        <dbReference type="EMBL" id="KAF2446367.1"/>
    </source>
</evidence>
<keyword evidence="2" id="KW-1185">Reference proteome</keyword>
<dbReference type="Proteomes" id="UP000799764">
    <property type="component" value="Unassembled WGS sequence"/>
</dbReference>
<proteinExistence type="predicted"/>
<name>A0A9P4PLW9_9PLEO</name>
<dbReference type="EMBL" id="MU001498">
    <property type="protein sequence ID" value="KAF2446367.1"/>
    <property type="molecule type" value="Genomic_DNA"/>
</dbReference>
<dbReference type="AlphaFoldDB" id="A0A9P4PLW9"/>
<organism evidence="1 2">
    <name type="scientific">Karstenula rhodostoma CBS 690.94</name>
    <dbReference type="NCBI Taxonomy" id="1392251"/>
    <lineage>
        <taxon>Eukaryota</taxon>
        <taxon>Fungi</taxon>
        <taxon>Dikarya</taxon>
        <taxon>Ascomycota</taxon>
        <taxon>Pezizomycotina</taxon>
        <taxon>Dothideomycetes</taxon>
        <taxon>Pleosporomycetidae</taxon>
        <taxon>Pleosporales</taxon>
        <taxon>Massarineae</taxon>
        <taxon>Didymosphaeriaceae</taxon>
        <taxon>Karstenula</taxon>
    </lineage>
</organism>
<sequence>MEYLGRKHWGRKTLLLTSSLILAFSIPILGLEFSFIQRFTVTDVYLSTVNISDIERSSRQLLFRCVHYIVCCSIPLCLWGELAYLYYGYDVCDEKLFSWLPSSLPLGVLDNTMISFVAPVDAAELSAKEQSHSLNDVEAQPTRMLS</sequence>